<feature type="compositionally biased region" description="Low complexity" evidence="1">
    <location>
        <begin position="48"/>
        <end position="60"/>
    </location>
</feature>
<name>A0A8J8NZ40_HALGN</name>
<feature type="compositionally biased region" description="Basic and acidic residues" evidence="1">
    <location>
        <begin position="72"/>
        <end position="83"/>
    </location>
</feature>
<reference evidence="2" key="1">
    <citation type="submission" date="2019-06" db="EMBL/GenBank/DDBJ databases">
        <authorList>
            <person name="Zheng W."/>
        </authorList>
    </citation>
    <scope>NUCLEOTIDE SEQUENCE</scope>
    <source>
        <strain evidence="2">QDHG01</strain>
    </source>
</reference>
<dbReference type="Proteomes" id="UP000785679">
    <property type="component" value="Unassembled WGS sequence"/>
</dbReference>
<feature type="compositionally biased region" description="Basic and acidic residues" evidence="1">
    <location>
        <begin position="1"/>
        <end position="17"/>
    </location>
</feature>
<feature type="compositionally biased region" description="Polar residues" evidence="1">
    <location>
        <begin position="19"/>
        <end position="31"/>
    </location>
</feature>
<comment type="caution">
    <text evidence="2">The sequence shown here is derived from an EMBL/GenBank/DDBJ whole genome shotgun (WGS) entry which is preliminary data.</text>
</comment>
<dbReference type="EMBL" id="RRYP01003314">
    <property type="protein sequence ID" value="TNV83923.1"/>
    <property type="molecule type" value="Genomic_DNA"/>
</dbReference>
<organism evidence="2 3">
    <name type="scientific">Halteria grandinella</name>
    <dbReference type="NCBI Taxonomy" id="5974"/>
    <lineage>
        <taxon>Eukaryota</taxon>
        <taxon>Sar</taxon>
        <taxon>Alveolata</taxon>
        <taxon>Ciliophora</taxon>
        <taxon>Intramacronucleata</taxon>
        <taxon>Spirotrichea</taxon>
        <taxon>Stichotrichia</taxon>
        <taxon>Sporadotrichida</taxon>
        <taxon>Halteriidae</taxon>
        <taxon>Halteria</taxon>
    </lineage>
</organism>
<keyword evidence="3" id="KW-1185">Reference proteome</keyword>
<evidence type="ECO:0000313" key="3">
    <source>
        <dbReference type="Proteomes" id="UP000785679"/>
    </source>
</evidence>
<dbReference type="AlphaFoldDB" id="A0A8J8NZ40"/>
<gene>
    <name evidence="2" type="ORF">FGO68_gene1266</name>
</gene>
<proteinExistence type="predicted"/>
<accession>A0A8J8NZ40</accession>
<feature type="region of interest" description="Disordered" evidence="1">
    <location>
        <begin position="1"/>
        <end position="87"/>
    </location>
</feature>
<sequence>MQNMKSKKEFQTSKKTESGPLSPQANLTNKFFNRRVASSKPKERPQPLEKLLQEQQQPPQYVIESDFDESKEDNPDFPSHEDSCAVPMKLNSPIKRPIRAIATAQQSPRLGTANSSMKKVTTPQSVMSTKNLSGKFGQIKQSAVEALMRRSQKGFTDSQQDILPQRKLESKMSVLEKEQSVISQEDSGVFPSDKAFNMMLEKAIQGAVSTVKNLNNRYEMYTNESFSKQTIKKITQETTRFFDTIKVQKDEICLQ</sequence>
<evidence type="ECO:0000256" key="1">
    <source>
        <dbReference type="SAM" id="MobiDB-lite"/>
    </source>
</evidence>
<protein>
    <submittedName>
        <fullName evidence="2">Uncharacterized protein</fullName>
    </submittedName>
</protein>
<evidence type="ECO:0000313" key="2">
    <source>
        <dbReference type="EMBL" id="TNV83923.1"/>
    </source>
</evidence>